<keyword evidence="3" id="KW-1185">Reference proteome</keyword>
<feature type="region of interest" description="Disordered" evidence="1">
    <location>
        <begin position="66"/>
        <end position="103"/>
    </location>
</feature>
<sequence>MNGYKKDITSFFRAEAFVRDVPRSNSRRRRKKRMWFTAVTRFPSNTKTTRTRYPSHRRPTNLLEERTSYRGIMKAEKRGTIGREKSRSKSREMRDEGRPLTLR</sequence>
<organism evidence="2 3">
    <name type="scientific">Henosepilachna vigintioctopunctata</name>
    <dbReference type="NCBI Taxonomy" id="420089"/>
    <lineage>
        <taxon>Eukaryota</taxon>
        <taxon>Metazoa</taxon>
        <taxon>Ecdysozoa</taxon>
        <taxon>Arthropoda</taxon>
        <taxon>Hexapoda</taxon>
        <taxon>Insecta</taxon>
        <taxon>Pterygota</taxon>
        <taxon>Neoptera</taxon>
        <taxon>Endopterygota</taxon>
        <taxon>Coleoptera</taxon>
        <taxon>Polyphaga</taxon>
        <taxon>Cucujiformia</taxon>
        <taxon>Coccinelloidea</taxon>
        <taxon>Coccinellidae</taxon>
        <taxon>Epilachninae</taxon>
        <taxon>Epilachnini</taxon>
        <taxon>Henosepilachna</taxon>
    </lineage>
</organism>
<name>A0AAW1TRJ0_9CUCU</name>
<evidence type="ECO:0000313" key="3">
    <source>
        <dbReference type="Proteomes" id="UP001431783"/>
    </source>
</evidence>
<proteinExistence type="predicted"/>
<protein>
    <submittedName>
        <fullName evidence="2">Uncharacterized protein</fullName>
    </submittedName>
</protein>
<reference evidence="2 3" key="1">
    <citation type="submission" date="2023-03" db="EMBL/GenBank/DDBJ databases">
        <title>Genome insight into feeding habits of ladybird beetles.</title>
        <authorList>
            <person name="Li H.-S."/>
            <person name="Huang Y.-H."/>
            <person name="Pang H."/>
        </authorList>
    </citation>
    <scope>NUCLEOTIDE SEQUENCE [LARGE SCALE GENOMIC DNA]</scope>
    <source>
        <strain evidence="2">SYSU_2023b</strain>
        <tissue evidence="2">Whole body</tissue>
    </source>
</reference>
<dbReference type="EMBL" id="JARQZJ010000005">
    <property type="protein sequence ID" value="KAK9871288.1"/>
    <property type="molecule type" value="Genomic_DNA"/>
</dbReference>
<gene>
    <name evidence="2" type="ORF">WA026_011558</name>
</gene>
<dbReference type="Proteomes" id="UP001431783">
    <property type="component" value="Unassembled WGS sequence"/>
</dbReference>
<accession>A0AAW1TRJ0</accession>
<evidence type="ECO:0000256" key="1">
    <source>
        <dbReference type="SAM" id="MobiDB-lite"/>
    </source>
</evidence>
<dbReference type="AlphaFoldDB" id="A0AAW1TRJ0"/>
<evidence type="ECO:0000313" key="2">
    <source>
        <dbReference type="EMBL" id="KAK9871288.1"/>
    </source>
</evidence>
<comment type="caution">
    <text evidence="2">The sequence shown here is derived from an EMBL/GenBank/DDBJ whole genome shotgun (WGS) entry which is preliminary data.</text>
</comment>